<evidence type="ECO:0008006" key="4">
    <source>
        <dbReference type="Google" id="ProtNLM"/>
    </source>
</evidence>
<dbReference type="RefSeq" id="WP_281894949.1">
    <property type="nucleotide sequence ID" value="NZ_BSDI01000009.1"/>
</dbReference>
<name>A0ABQ5QRN7_9ACTN</name>
<evidence type="ECO:0000313" key="2">
    <source>
        <dbReference type="EMBL" id="GLH97258.1"/>
    </source>
</evidence>
<proteinExistence type="predicted"/>
<comment type="caution">
    <text evidence="2">The sequence shown here is derived from an EMBL/GenBank/DDBJ whole genome shotgun (WGS) entry which is preliminary data.</text>
</comment>
<evidence type="ECO:0000313" key="3">
    <source>
        <dbReference type="Proteomes" id="UP001144280"/>
    </source>
</evidence>
<organism evidence="2 3">
    <name type="scientific">Phytohabitans aurantiacus</name>
    <dbReference type="NCBI Taxonomy" id="3016789"/>
    <lineage>
        <taxon>Bacteria</taxon>
        <taxon>Bacillati</taxon>
        <taxon>Actinomycetota</taxon>
        <taxon>Actinomycetes</taxon>
        <taxon>Micromonosporales</taxon>
        <taxon>Micromonosporaceae</taxon>
    </lineage>
</organism>
<keyword evidence="1" id="KW-0732">Signal</keyword>
<evidence type="ECO:0000256" key="1">
    <source>
        <dbReference type="SAM" id="SignalP"/>
    </source>
</evidence>
<accession>A0ABQ5QRN7</accession>
<feature type="chain" id="PRO_5045748537" description="Peptidase inhibitor family I36" evidence="1">
    <location>
        <begin position="25"/>
        <end position="164"/>
    </location>
</feature>
<feature type="signal peptide" evidence="1">
    <location>
        <begin position="1"/>
        <end position="24"/>
    </location>
</feature>
<reference evidence="2" key="1">
    <citation type="submission" date="2022-12" db="EMBL/GenBank/DDBJ databases">
        <title>New Phytohabitans aurantiacus sp. RD004123 nov., an actinomycete isolated from soil.</title>
        <authorList>
            <person name="Triningsih D.W."/>
            <person name="Harunari E."/>
            <person name="Igarashi Y."/>
        </authorList>
    </citation>
    <scope>NUCLEOTIDE SEQUENCE</scope>
    <source>
        <strain evidence="2">RD004123</strain>
    </source>
</reference>
<dbReference type="Proteomes" id="UP001144280">
    <property type="component" value="Unassembled WGS sequence"/>
</dbReference>
<protein>
    <recommendedName>
        <fullName evidence="4">Peptidase inhibitor family I36</fullName>
    </recommendedName>
</protein>
<dbReference type="EMBL" id="BSDI01000009">
    <property type="protein sequence ID" value="GLH97258.1"/>
    <property type="molecule type" value="Genomic_DNA"/>
</dbReference>
<keyword evidence="3" id="KW-1185">Reference proteome</keyword>
<sequence length="164" mass="17791">MTRLTLIPVAILALVLSIGGTATAAPSDADTNQRLVSEFLAAHPGGQQLGDNEIAYGAVIVEVAAPVGAYAAPDCPVGWFCFYDGLNYNYPRGKLSSCGWQDLGWWSWRDRTESVHYNMSTGSLVFIAETGATDTALFTVSTTKRTVPDVAPNRNRADYVYRYC</sequence>
<gene>
    <name evidence="2" type="ORF">Pa4123_25330</name>
</gene>